<dbReference type="STRING" id="1834191.A5886_000516"/>
<organism evidence="2 3">
    <name type="scientific">Candidatus Enterococcus testudinis</name>
    <dbReference type="NCBI Taxonomy" id="1834191"/>
    <lineage>
        <taxon>Bacteria</taxon>
        <taxon>Bacillati</taxon>
        <taxon>Bacillota</taxon>
        <taxon>Bacilli</taxon>
        <taxon>Lactobacillales</taxon>
        <taxon>Enterococcaceae</taxon>
        <taxon>Enterococcus</taxon>
    </lineage>
</organism>
<accession>A0A242A336</accession>
<feature type="coiled-coil region" evidence="1">
    <location>
        <begin position="16"/>
        <end position="57"/>
    </location>
</feature>
<reference evidence="2 3" key="1">
    <citation type="submission" date="2017-05" db="EMBL/GenBank/DDBJ databases">
        <title>The Genome Sequence of Enterococcus sp. 8G7_MSG3316.</title>
        <authorList>
            <consortium name="The Broad Institute Genomics Platform"/>
            <consortium name="The Broad Institute Genomic Center for Infectious Diseases"/>
            <person name="Earl A."/>
            <person name="Manson A."/>
            <person name="Schwartman J."/>
            <person name="Gilmore M."/>
            <person name="Abouelleil A."/>
            <person name="Cao P."/>
            <person name="Chapman S."/>
            <person name="Cusick C."/>
            <person name="Shea T."/>
            <person name="Young S."/>
            <person name="Neafsey D."/>
            <person name="Nusbaum C."/>
            <person name="Birren B."/>
        </authorList>
    </citation>
    <scope>NUCLEOTIDE SEQUENCE [LARGE SCALE GENOMIC DNA]</scope>
    <source>
        <strain evidence="2 3">8G7_MSG3316</strain>
    </source>
</reference>
<dbReference type="EMBL" id="NGKU01000001">
    <property type="protein sequence ID" value="OTN75446.1"/>
    <property type="molecule type" value="Genomic_DNA"/>
</dbReference>
<keyword evidence="1" id="KW-0175">Coiled coil</keyword>
<evidence type="ECO:0000313" key="3">
    <source>
        <dbReference type="Proteomes" id="UP000195043"/>
    </source>
</evidence>
<gene>
    <name evidence="2" type="ORF">A5886_000516</name>
</gene>
<comment type="caution">
    <text evidence="2">The sequence shown here is derived from an EMBL/GenBank/DDBJ whole genome shotgun (WGS) entry which is preliminary data.</text>
</comment>
<name>A0A242A336_9ENTE</name>
<evidence type="ECO:0000256" key="1">
    <source>
        <dbReference type="SAM" id="Coils"/>
    </source>
</evidence>
<dbReference type="Proteomes" id="UP000195043">
    <property type="component" value="Unassembled WGS sequence"/>
</dbReference>
<dbReference type="OrthoDB" id="2200126at2"/>
<sequence length="81" mass="9519">MLKLVWIPKKYKNFSVREIVEEAESILKECKEAEKENARLYADLIVLQNQIANLTEEQARKNLAVMIPWLESQFPSLKEVE</sequence>
<evidence type="ECO:0000313" key="2">
    <source>
        <dbReference type="EMBL" id="OTN75446.1"/>
    </source>
</evidence>
<protein>
    <submittedName>
        <fullName evidence="2">Uncharacterized protein</fullName>
    </submittedName>
</protein>
<dbReference type="AlphaFoldDB" id="A0A242A336"/>
<proteinExistence type="predicted"/>
<dbReference type="RefSeq" id="WP_010776730.1">
    <property type="nucleotide sequence ID" value="NZ_NGKU01000001.1"/>
</dbReference>
<keyword evidence="3" id="KW-1185">Reference proteome</keyword>